<evidence type="ECO:0000313" key="1">
    <source>
        <dbReference type="EMBL" id="RDH45912.1"/>
    </source>
</evidence>
<protein>
    <recommendedName>
        <fullName evidence="3">Iron-containing redox enzyme family protein</fullName>
    </recommendedName>
</protein>
<evidence type="ECO:0000313" key="2">
    <source>
        <dbReference type="Proteomes" id="UP000257039"/>
    </source>
</evidence>
<comment type="caution">
    <text evidence="1">The sequence shown here is derived from an EMBL/GenBank/DDBJ whole genome shotgun (WGS) entry which is preliminary data.</text>
</comment>
<dbReference type="AlphaFoldDB" id="A0A4P9VUC0"/>
<evidence type="ECO:0008006" key="3">
    <source>
        <dbReference type="Google" id="ProtNLM"/>
    </source>
</evidence>
<organism evidence="1 2">
    <name type="scientific">Zooshikella ganghwensis</name>
    <dbReference type="NCBI Taxonomy" id="202772"/>
    <lineage>
        <taxon>Bacteria</taxon>
        <taxon>Pseudomonadati</taxon>
        <taxon>Pseudomonadota</taxon>
        <taxon>Gammaproteobacteria</taxon>
        <taxon>Oceanospirillales</taxon>
        <taxon>Zooshikellaceae</taxon>
        <taxon>Zooshikella</taxon>
    </lineage>
</organism>
<keyword evidence="2" id="KW-1185">Reference proteome</keyword>
<name>A0A4P9VUC0_9GAMM</name>
<dbReference type="EMBL" id="NDXW01000001">
    <property type="protein sequence ID" value="RDH45912.1"/>
    <property type="molecule type" value="Genomic_DNA"/>
</dbReference>
<proteinExistence type="predicted"/>
<sequence length="236" mass="27456">MDLTTYFLNNNQTFIRKSLARNRFFVILERGAISQKALSHVLTQFQFWSNQRHTWYAVAIAKSGCKENTLSQPTLKALVSQIQHLIFGSKSDIAEQCLSYLNISASKQESENEISFSTLRYSRWFMQHFAIENRTFPEAIASLAVLELAAVHRDQLLLSNFQQQFGISISSEHAEHYESDGYHIFEKLMEPLITHYLNEDNRLSLLEEMHDSVIAHLAYWDNLLDEAERNTKYHYG</sequence>
<dbReference type="Gene3D" id="1.20.910.10">
    <property type="entry name" value="Heme oxygenase-like"/>
    <property type="match status" value="1"/>
</dbReference>
<dbReference type="Proteomes" id="UP000257039">
    <property type="component" value="Unassembled WGS sequence"/>
</dbReference>
<dbReference type="InterPro" id="IPR016084">
    <property type="entry name" value="Haem_Oase-like_multi-hlx"/>
</dbReference>
<accession>A0A4P9VUC0</accession>
<reference evidence="1 2" key="1">
    <citation type="submission" date="2017-04" db="EMBL/GenBank/DDBJ databases">
        <title>Draft genome sequence of Zooshikella ganghwensis VG4 isolated from Red Sea sediments.</title>
        <authorList>
            <person name="Rehman Z."/>
            <person name="Alam I."/>
            <person name="Kamau A."/>
            <person name="Bajic V."/>
            <person name="Leiknes T."/>
        </authorList>
    </citation>
    <scope>NUCLEOTIDE SEQUENCE [LARGE SCALE GENOMIC DNA]</scope>
    <source>
        <strain evidence="1 2">VG4</strain>
    </source>
</reference>
<dbReference type="RefSeq" id="WP_094788791.1">
    <property type="nucleotide sequence ID" value="NZ_NDXW01000001.1"/>
</dbReference>
<gene>
    <name evidence="1" type="ORF">B9G39_22010</name>
</gene>
<dbReference type="SUPFAM" id="SSF48613">
    <property type="entry name" value="Heme oxygenase-like"/>
    <property type="match status" value="1"/>
</dbReference>